<feature type="transmembrane region" description="Helical" evidence="1">
    <location>
        <begin position="211"/>
        <end position="237"/>
    </location>
</feature>
<gene>
    <name evidence="2" type="ORF">AGABI1DRAFT_94030</name>
</gene>
<dbReference type="eggNOG" id="ENOG502ST3A">
    <property type="taxonomic scope" value="Eukaryota"/>
</dbReference>
<keyword evidence="1" id="KW-0812">Transmembrane</keyword>
<dbReference type="GeneID" id="18832543"/>
<dbReference type="InParanoid" id="K5XPI6"/>
<reference evidence="3" key="1">
    <citation type="journal article" date="2012" name="Proc. Natl. Acad. Sci. U.S.A.">
        <title>Genome sequence of the button mushroom Agaricus bisporus reveals mechanisms governing adaptation to a humic-rich ecological niche.</title>
        <authorList>
            <person name="Morin E."/>
            <person name="Kohler A."/>
            <person name="Baker A.R."/>
            <person name="Foulongne-Oriol M."/>
            <person name="Lombard V."/>
            <person name="Nagy L.G."/>
            <person name="Ohm R.A."/>
            <person name="Patyshakuliyeva A."/>
            <person name="Brun A."/>
            <person name="Aerts A.L."/>
            <person name="Bailey A.M."/>
            <person name="Billette C."/>
            <person name="Coutinho P.M."/>
            <person name="Deakin G."/>
            <person name="Doddapaneni H."/>
            <person name="Floudas D."/>
            <person name="Grimwood J."/>
            <person name="Hilden K."/>
            <person name="Kuees U."/>
            <person name="LaButti K.M."/>
            <person name="Lapidus A."/>
            <person name="Lindquist E.A."/>
            <person name="Lucas S.M."/>
            <person name="Murat C."/>
            <person name="Riley R.W."/>
            <person name="Salamov A.A."/>
            <person name="Schmutz J."/>
            <person name="Subramanian V."/>
            <person name="Woesten H.A.B."/>
            <person name="Xu J."/>
            <person name="Eastwood D.C."/>
            <person name="Foster G.D."/>
            <person name="Sonnenberg A.S."/>
            <person name="Cullen D."/>
            <person name="de Vries R.P."/>
            <person name="Lundell T."/>
            <person name="Hibbett D.S."/>
            <person name="Henrissat B."/>
            <person name="Burton K.S."/>
            <person name="Kerrigan R.W."/>
            <person name="Challen M.P."/>
            <person name="Grigoriev I.V."/>
            <person name="Martin F."/>
        </authorList>
    </citation>
    <scope>NUCLEOTIDE SEQUENCE [LARGE SCALE GENOMIC DNA]</scope>
    <source>
        <strain evidence="3">JB137-S8 / ATCC MYA-4627 / FGSC 10392</strain>
    </source>
</reference>
<protein>
    <submittedName>
        <fullName evidence="2">Uncharacterized protein</fullName>
    </submittedName>
</protein>
<dbReference type="KEGG" id="abp:AGABI1DRAFT94030"/>
<dbReference type="AlphaFoldDB" id="K5XPI6"/>
<sequence>MATHTTVVAFDICVLLSVLLILCTLVPAMLSKSVVRSPSWYNLIVAWLVNSLSYGLLVGRQESPDQPQMGLCLTQTLLIYAVPALVTSATFILYIELSLILRELRSGNSNVSKRRRSFWLVVTPWFIFIVIIIEVALLIFPGGRFHLVGRTPTNFYCHLADNLPSTITGGVAVAIGSIMLPLQVWLAVTIYRSSDALRRLAEADRQLFITLYIRLTLTTLATFMGFGTSSTLGYFGAHLGPVVQHSSRFPELTKQGAKRELDEIFDTRIPHLTAASTSLASAKKVACARSPVEVVYLDGEIIEVIELEEEAIEAIEDNTDTDYIDYEGGCYNPNDEDESSHLNFVREDEIISRESKTKDVNFFFSIGKRIGDARKRQCLTCRKERREKWIVAETTTLRRHMASAHKSVYYQWALQNNFKSMLPANRKAEKHVKTNKRASQSTLDPYLTLHPPSNRGAVEYYGATFTQAVLEWIAVTNQPLSATPPGAHKEVVIPSQEETREALIDLFKMNPTSFRGRLSPVLFLGKVKPLNCMPQI</sequence>
<proteinExistence type="predicted"/>
<accession>K5XPI6</accession>
<name>K5XPI6_AGABU</name>
<dbReference type="OrthoDB" id="3256444at2759"/>
<feature type="transmembrane region" description="Helical" evidence="1">
    <location>
        <begin position="77"/>
        <end position="97"/>
    </location>
</feature>
<keyword evidence="1" id="KW-0472">Membrane</keyword>
<evidence type="ECO:0000313" key="2">
    <source>
        <dbReference type="EMBL" id="EKM76615.1"/>
    </source>
</evidence>
<dbReference type="Proteomes" id="UP000008493">
    <property type="component" value="Unassembled WGS sequence"/>
</dbReference>
<keyword evidence="1" id="KW-1133">Transmembrane helix</keyword>
<evidence type="ECO:0000313" key="3">
    <source>
        <dbReference type="Proteomes" id="UP000008493"/>
    </source>
</evidence>
<keyword evidence="3" id="KW-1185">Reference proteome</keyword>
<evidence type="ECO:0000256" key="1">
    <source>
        <dbReference type="SAM" id="Phobius"/>
    </source>
</evidence>
<dbReference type="HOGENOM" id="CLU_508019_0_0_1"/>
<dbReference type="EMBL" id="JH971401">
    <property type="protein sequence ID" value="EKM76615.1"/>
    <property type="molecule type" value="Genomic_DNA"/>
</dbReference>
<feature type="transmembrane region" description="Helical" evidence="1">
    <location>
        <begin position="118"/>
        <end position="140"/>
    </location>
</feature>
<feature type="transmembrane region" description="Helical" evidence="1">
    <location>
        <begin position="6"/>
        <end position="28"/>
    </location>
</feature>
<dbReference type="RefSeq" id="XP_007332782.1">
    <property type="nucleotide sequence ID" value="XM_007332720.1"/>
</dbReference>
<feature type="transmembrane region" description="Helical" evidence="1">
    <location>
        <begin position="171"/>
        <end position="191"/>
    </location>
</feature>
<organism evidence="2 3">
    <name type="scientific">Agaricus bisporus var. burnettii (strain JB137-S8 / ATCC MYA-4627 / FGSC 10392)</name>
    <name type="common">White button mushroom</name>
    <dbReference type="NCBI Taxonomy" id="597362"/>
    <lineage>
        <taxon>Eukaryota</taxon>
        <taxon>Fungi</taxon>
        <taxon>Dikarya</taxon>
        <taxon>Basidiomycota</taxon>
        <taxon>Agaricomycotina</taxon>
        <taxon>Agaricomycetes</taxon>
        <taxon>Agaricomycetidae</taxon>
        <taxon>Agaricales</taxon>
        <taxon>Agaricineae</taxon>
        <taxon>Agaricaceae</taxon>
        <taxon>Agaricus</taxon>
    </lineage>
</organism>